<accession>B9SYP1</accession>
<dbReference type="eggNOG" id="KOG0800">
    <property type="taxonomic scope" value="Eukaryota"/>
</dbReference>
<name>B9SYP1_RICCO</name>
<dbReference type="InterPro" id="IPR044600">
    <property type="entry name" value="ATL1/ATL16-like"/>
</dbReference>
<feature type="domain" description="RING-type" evidence="16">
    <location>
        <begin position="92"/>
        <end position="134"/>
    </location>
</feature>
<comment type="similarity">
    <text evidence="13">Belongs to the RING-type zinc finger family. ATL subfamily.</text>
</comment>
<dbReference type="InterPro" id="IPR001841">
    <property type="entry name" value="Znf_RING"/>
</dbReference>
<evidence type="ECO:0000256" key="6">
    <source>
        <dbReference type="ARBA" id="ARBA00022692"/>
    </source>
</evidence>
<organism evidence="17 18">
    <name type="scientific">Ricinus communis</name>
    <name type="common">Castor bean</name>
    <dbReference type="NCBI Taxonomy" id="3988"/>
    <lineage>
        <taxon>Eukaryota</taxon>
        <taxon>Viridiplantae</taxon>
        <taxon>Streptophyta</taxon>
        <taxon>Embryophyta</taxon>
        <taxon>Tracheophyta</taxon>
        <taxon>Spermatophyta</taxon>
        <taxon>Magnoliopsida</taxon>
        <taxon>eudicotyledons</taxon>
        <taxon>Gunneridae</taxon>
        <taxon>Pentapetalae</taxon>
        <taxon>rosids</taxon>
        <taxon>fabids</taxon>
        <taxon>Malpighiales</taxon>
        <taxon>Euphorbiaceae</taxon>
        <taxon>Acalyphoideae</taxon>
        <taxon>Acalypheae</taxon>
        <taxon>Ricinus</taxon>
    </lineage>
</organism>
<dbReference type="GO" id="GO:0016567">
    <property type="term" value="P:protein ubiquitination"/>
    <property type="evidence" value="ECO:0000318"/>
    <property type="project" value="GO_Central"/>
</dbReference>
<evidence type="ECO:0000256" key="2">
    <source>
        <dbReference type="ARBA" id="ARBA00004167"/>
    </source>
</evidence>
<dbReference type="AlphaFoldDB" id="B9SYP1"/>
<dbReference type="InterPro" id="IPR013083">
    <property type="entry name" value="Znf_RING/FYVE/PHD"/>
</dbReference>
<dbReference type="CDD" id="cd16461">
    <property type="entry name" value="RING-H2_EL5-like"/>
    <property type="match status" value="1"/>
</dbReference>
<evidence type="ECO:0000256" key="11">
    <source>
        <dbReference type="ARBA" id="ARBA00022989"/>
    </source>
</evidence>
<comment type="subcellular location">
    <subcellularLocation>
        <location evidence="2">Membrane</location>
        <topology evidence="2">Single-pass membrane protein</topology>
    </subcellularLocation>
</comment>
<dbReference type="EMBL" id="EQ974255">
    <property type="protein sequence ID" value="EEF31275.1"/>
    <property type="molecule type" value="Genomic_DNA"/>
</dbReference>
<dbReference type="STRING" id="3988.B9SYP1"/>
<evidence type="ECO:0000256" key="8">
    <source>
        <dbReference type="ARBA" id="ARBA00022771"/>
    </source>
</evidence>
<comment type="pathway">
    <text evidence="3">Protein modification; protein ubiquitination.</text>
</comment>
<dbReference type="PROSITE" id="PS50089">
    <property type="entry name" value="ZF_RING_2"/>
    <property type="match status" value="1"/>
</dbReference>
<evidence type="ECO:0000256" key="9">
    <source>
        <dbReference type="ARBA" id="ARBA00022786"/>
    </source>
</evidence>
<evidence type="ECO:0000256" key="1">
    <source>
        <dbReference type="ARBA" id="ARBA00000900"/>
    </source>
</evidence>
<evidence type="ECO:0000313" key="18">
    <source>
        <dbReference type="Proteomes" id="UP000008311"/>
    </source>
</evidence>
<keyword evidence="18" id="KW-1185">Reference proteome</keyword>
<dbReference type="GO" id="GO:0008270">
    <property type="term" value="F:zinc ion binding"/>
    <property type="evidence" value="ECO:0007669"/>
    <property type="project" value="UniProtKB-KW"/>
</dbReference>
<evidence type="ECO:0000256" key="15">
    <source>
        <dbReference type="SAM" id="Phobius"/>
    </source>
</evidence>
<dbReference type="UniPathway" id="UPA00143"/>
<evidence type="ECO:0000256" key="13">
    <source>
        <dbReference type="ARBA" id="ARBA00024209"/>
    </source>
</evidence>
<dbReference type="FunFam" id="3.30.40.10:FF:000187">
    <property type="entry name" value="E3 ubiquitin-protein ligase ATL6"/>
    <property type="match status" value="1"/>
</dbReference>
<dbReference type="OMA" id="TERPECS"/>
<keyword evidence="8 14" id="KW-0863">Zinc-finger</keyword>
<keyword evidence="5" id="KW-0808">Transferase</keyword>
<keyword evidence="11 15" id="KW-1133">Transmembrane helix</keyword>
<dbReference type="GO" id="GO:0016020">
    <property type="term" value="C:membrane"/>
    <property type="evidence" value="ECO:0007669"/>
    <property type="project" value="UniProtKB-SubCell"/>
</dbReference>
<dbReference type="Proteomes" id="UP000008311">
    <property type="component" value="Unassembled WGS sequence"/>
</dbReference>
<evidence type="ECO:0000256" key="7">
    <source>
        <dbReference type="ARBA" id="ARBA00022723"/>
    </source>
</evidence>
<dbReference type="SMART" id="SM00184">
    <property type="entry name" value="RING"/>
    <property type="match status" value="1"/>
</dbReference>
<evidence type="ECO:0000259" key="16">
    <source>
        <dbReference type="PROSITE" id="PS50089"/>
    </source>
</evidence>
<evidence type="ECO:0000256" key="10">
    <source>
        <dbReference type="ARBA" id="ARBA00022833"/>
    </source>
</evidence>
<proteinExistence type="inferred from homology"/>
<dbReference type="Gene3D" id="3.30.40.10">
    <property type="entry name" value="Zinc/RING finger domain, C3HC4 (zinc finger)"/>
    <property type="match status" value="1"/>
</dbReference>
<keyword evidence="6 15" id="KW-0812">Transmembrane</keyword>
<keyword evidence="9" id="KW-0833">Ubl conjugation pathway</keyword>
<dbReference type="PANTHER" id="PTHR46913">
    <property type="entry name" value="RING-H2 FINGER PROTEIN ATL16"/>
    <property type="match status" value="1"/>
</dbReference>
<keyword evidence="12 15" id="KW-0472">Membrane</keyword>
<dbReference type="PANTHER" id="PTHR46913:SF1">
    <property type="entry name" value="RING-H2 FINGER PROTEIN ATL16"/>
    <property type="match status" value="1"/>
</dbReference>
<keyword evidence="10" id="KW-0862">Zinc</keyword>
<dbReference type="InParanoid" id="B9SYP1"/>
<evidence type="ECO:0000256" key="12">
    <source>
        <dbReference type="ARBA" id="ARBA00023136"/>
    </source>
</evidence>
<evidence type="ECO:0000256" key="14">
    <source>
        <dbReference type="PROSITE-ProRule" id="PRU00175"/>
    </source>
</evidence>
<dbReference type="SUPFAM" id="SSF57850">
    <property type="entry name" value="RING/U-box"/>
    <property type="match status" value="1"/>
</dbReference>
<reference evidence="18" key="1">
    <citation type="journal article" date="2010" name="Nat. Biotechnol.">
        <title>Draft genome sequence of the oilseed species Ricinus communis.</title>
        <authorList>
            <person name="Chan A.P."/>
            <person name="Crabtree J."/>
            <person name="Zhao Q."/>
            <person name="Lorenzi H."/>
            <person name="Orvis J."/>
            <person name="Puiu D."/>
            <person name="Melake-Berhan A."/>
            <person name="Jones K.M."/>
            <person name="Redman J."/>
            <person name="Chen G."/>
            <person name="Cahoon E.B."/>
            <person name="Gedil M."/>
            <person name="Stanke M."/>
            <person name="Haas B.J."/>
            <person name="Wortman J.R."/>
            <person name="Fraser-Liggett C.M."/>
            <person name="Ravel J."/>
            <person name="Rabinowicz P.D."/>
        </authorList>
    </citation>
    <scope>NUCLEOTIDE SEQUENCE [LARGE SCALE GENOMIC DNA]</scope>
    <source>
        <strain evidence="18">cv. Hale</strain>
    </source>
</reference>
<evidence type="ECO:0000256" key="5">
    <source>
        <dbReference type="ARBA" id="ARBA00022679"/>
    </source>
</evidence>
<protein>
    <recommendedName>
        <fullName evidence="4">RING-type E3 ubiquitin transferase</fullName>
        <ecNumber evidence="4">2.3.2.27</ecNumber>
    </recommendedName>
</protein>
<dbReference type="EC" id="2.3.2.27" evidence="4"/>
<evidence type="ECO:0000313" key="17">
    <source>
        <dbReference type="EMBL" id="EEF31275.1"/>
    </source>
</evidence>
<dbReference type="GO" id="GO:0061630">
    <property type="term" value="F:ubiquitin protein ligase activity"/>
    <property type="evidence" value="ECO:0007669"/>
    <property type="project" value="UniProtKB-EC"/>
</dbReference>
<evidence type="ECO:0000256" key="3">
    <source>
        <dbReference type="ARBA" id="ARBA00004906"/>
    </source>
</evidence>
<keyword evidence="7" id="KW-0479">Metal-binding</keyword>
<comment type="catalytic activity">
    <reaction evidence="1">
        <text>S-ubiquitinyl-[E2 ubiquitin-conjugating enzyme]-L-cysteine + [acceptor protein]-L-lysine = [E2 ubiquitin-conjugating enzyme]-L-cysteine + N(6)-ubiquitinyl-[acceptor protein]-L-lysine.</text>
        <dbReference type="EC" id="2.3.2.27"/>
    </reaction>
</comment>
<gene>
    <name evidence="17" type="ORF">RCOM_0788110</name>
</gene>
<evidence type="ECO:0000256" key="4">
    <source>
        <dbReference type="ARBA" id="ARBA00012483"/>
    </source>
</evidence>
<feature type="transmembrane region" description="Helical" evidence="15">
    <location>
        <begin position="6"/>
        <end position="25"/>
    </location>
</feature>
<dbReference type="OrthoDB" id="842550at2759"/>
<dbReference type="Pfam" id="PF13639">
    <property type="entry name" value="zf-RING_2"/>
    <property type="match status" value="1"/>
</dbReference>
<sequence>MEPYVIGSIIAFCTFLLLFAYYRILKPIFCALNTLSVSRHPVQMRRLNESNIQDSSLQIHSHGLESTIMHSLPITQFKNKKEEEPRVSNNECAVCLGEYEEGEWLKHLPNCAHVFHVACIDTWFQTHSNCPLCRSHVYDLSHEYSMSINILLETPRREDFFHESSEDYQILRAEILCNSMFRPEEIGAEVSTRMSREIL</sequence>